<keyword evidence="2" id="KW-0472">Membrane</keyword>
<comment type="subcellular location">
    <subcellularLocation>
        <location evidence="2">Peroxisome membrane</location>
    </subcellularLocation>
</comment>
<accession>A0A8X8CCR4</accession>
<feature type="transmembrane region" description="Helical" evidence="2">
    <location>
        <begin position="408"/>
        <end position="428"/>
    </location>
</feature>
<proteinExistence type="inferred from homology"/>
<dbReference type="Pfam" id="PF08610">
    <property type="entry name" value="Pex16"/>
    <property type="match status" value="1"/>
</dbReference>
<dbReference type="InterPro" id="IPR013919">
    <property type="entry name" value="Pex16"/>
</dbReference>
<dbReference type="Proteomes" id="UP000886885">
    <property type="component" value="Chromosome 14A"/>
</dbReference>
<organism evidence="3 4">
    <name type="scientific">Populus tomentosa</name>
    <name type="common">Chinese white poplar</name>
    <dbReference type="NCBI Taxonomy" id="118781"/>
    <lineage>
        <taxon>Eukaryota</taxon>
        <taxon>Viridiplantae</taxon>
        <taxon>Streptophyta</taxon>
        <taxon>Embryophyta</taxon>
        <taxon>Tracheophyta</taxon>
        <taxon>Spermatophyta</taxon>
        <taxon>Magnoliopsida</taxon>
        <taxon>eudicotyledons</taxon>
        <taxon>Gunneridae</taxon>
        <taxon>Pentapetalae</taxon>
        <taxon>rosids</taxon>
        <taxon>fabids</taxon>
        <taxon>Malpighiales</taxon>
        <taxon>Salicaceae</taxon>
        <taxon>Saliceae</taxon>
        <taxon>Populus</taxon>
    </lineage>
</organism>
<keyword evidence="4" id="KW-1185">Reference proteome</keyword>
<dbReference type="GO" id="GO:0005778">
    <property type="term" value="C:peroxisomal membrane"/>
    <property type="evidence" value="ECO:0007669"/>
    <property type="project" value="UniProtKB-SubCell"/>
</dbReference>
<dbReference type="PANTHER" id="PTHR13299:SF0">
    <property type="entry name" value="PEROXISOMAL MEMBRANE PROTEIN PEX16"/>
    <property type="match status" value="1"/>
</dbReference>
<evidence type="ECO:0000256" key="2">
    <source>
        <dbReference type="RuleBase" id="RU365003"/>
    </source>
</evidence>
<dbReference type="AlphaFoldDB" id="A0A8X8CCR4"/>
<keyword evidence="2" id="KW-0812">Transmembrane</keyword>
<keyword evidence="2" id="KW-1133">Transmembrane helix</keyword>
<dbReference type="PANTHER" id="PTHR13299">
    <property type="entry name" value="PEROXISOMAL MEMBRANE PROTEIN PEX16"/>
    <property type="match status" value="1"/>
</dbReference>
<keyword evidence="2" id="KW-0576">Peroxisome</keyword>
<evidence type="ECO:0000256" key="1">
    <source>
        <dbReference type="ARBA" id="ARBA00009505"/>
    </source>
</evidence>
<dbReference type="GO" id="GO:0007031">
    <property type="term" value="P:peroxisome organization"/>
    <property type="evidence" value="ECO:0007669"/>
    <property type="project" value="UniProtKB-KW"/>
</dbReference>
<comment type="similarity">
    <text evidence="1 2">Belongs to the peroxin-16 family.</text>
</comment>
<name>A0A8X8CCR4_POPTO</name>
<dbReference type="EMBL" id="JAAWWB010000027">
    <property type="protein sequence ID" value="KAG6749467.1"/>
    <property type="molecule type" value="Genomic_DNA"/>
</dbReference>
<keyword evidence="2" id="KW-0962">Peroxisome biogenesis</keyword>
<gene>
    <name evidence="3" type="ORF">POTOM_046514</name>
</gene>
<sequence>MHDQLLLQESKGEDGIKKEEMGISQSREDVQASQLEAQMESREVAGGCCSLYWRRWQELCTATPAPAKTCFFRFTAKVSKPWRLIRNGSEGIKIMFTHWSPLLILFILSIVDERKLIRDRKYVKISEVVFVSSILDITGTWQWHRNVIISGEFVVDALHVFENCFLIWVFKNFAQGLTWLLPERFSASEIGPEAVTAILGIVTAINEHIIDTAPNQMLADPVKPNSFPYSLCISAIKDLETLVEVAAQHYYGDDKKWNFIAVTEATKVLVRLALFRNSGYKMLLHGGETPNIEKHLGFPSSQHNGGGFQKHGARHGSNGQNPWNLEGRALSALSRFGENARMGSDPVWLHGVQHKQAIMEPPSQMIERPSLSMILSEKGVQGALFLMGEVLFITRPLIYVLLIRKYGIRSWIPWFLSLAVDTIGAGFLTQVTKSRDYHLTASEQDELKRRKLLWALYLMRDPFFSKYTRQRLQSTEKLLEPVPIIGLLTAKIVELVAGAQTRYTYMSGS</sequence>
<protein>
    <recommendedName>
        <fullName evidence="2">Peroxisomal membrane protein PEX16</fullName>
    </recommendedName>
</protein>
<feature type="transmembrane region" description="Helical" evidence="2">
    <location>
        <begin position="383"/>
        <end position="402"/>
    </location>
</feature>
<evidence type="ECO:0000313" key="3">
    <source>
        <dbReference type="EMBL" id="KAG6749467.1"/>
    </source>
</evidence>
<comment type="caution">
    <text evidence="3">The sequence shown here is derived from an EMBL/GenBank/DDBJ whole genome shotgun (WGS) entry which is preliminary data.</text>
</comment>
<reference evidence="3" key="1">
    <citation type="journal article" date="2020" name="bioRxiv">
        <title>Hybrid origin of Populus tomentosa Carr. identified through genome sequencing and phylogenomic analysis.</title>
        <authorList>
            <person name="An X."/>
            <person name="Gao K."/>
            <person name="Chen Z."/>
            <person name="Li J."/>
            <person name="Yang X."/>
            <person name="Yang X."/>
            <person name="Zhou J."/>
            <person name="Guo T."/>
            <person name="Zhao T."/>
            <person name="Huang S."/>
            <person name="Miao D."/>
            <person name="Khan W.U."/>
            <person name="Rao P."/>
            <person name="Ye M."/>
            <person name="Lei B."/>
            <person name="Liao W."/>
            <person name="Wang J."/>
            <person name="Ji L."/>
            <person name="Li Y."/>
            <person name="Guo B."/>
            <person name="Mustafa N.S."/>
            <person name="Li S."/>
            <person name="Yun Q."/>
            <person name="Keller S.R."/>
            <person name="Mao J."/>
            <person name="Zhang R."/>
            <person name="Strauss S.H."/>
        </authorList>
    </citation>
    <scope>NUCLEOTIDE SEQUENCE</scope>
    <source>
        <strain evidence="3">GM15</strain>
        <tissue evidence="3">Leaf</tissue>
    </source>
</reference>
<dbReference type="OrthoDB" id="2021143at2759"/>
<evidence type="ECO:0000313" key="4">
    <source>
        <dbReference type="Proteomes" id="UP000886885"/>
    </source>
</evidence>